<keyword evidence="3" id="KW-0547">Nucleotide-binding</keyword>
<dbReference type="SUPFAM" id="SSF81301">
    <property type="entry name" value="Nucleotidyltransferase"/>
    <property type="match status" value="1"/>
</dbReference>
<dbReference type="Gene3D" id="1.10.3090.10">
    <property type="entry name" value="cca-adding enzyme, domain 2"/>
    <property type="match status" value="1"/>
</dbReference>
<dbReference type="EMBL" id="PJQD01000008">
    <property type="protein sequence ID" value="POY76017.1"/>
    <property type="molecule type" value="Genomic_DNA"/>
</dbReference>
<evidence type="ECO:0000256" key="1">
    <source>
        <dbReference type="ARBA" id="ARBA00007265"/>
    </source>
</evidence>
<dbReference type="SUPFAM" id="SSF81891">
    <property type="entry name" value="Poly A polymerase C-terminal region-like"/>
    <property type="match status" value="1"/>
</dbReference>
<evidence type="ECO:0000256" key="2">
    <source>
        <dbReference type="ARBA" id="ARBA00022679"/>
    </source>
</evidence>
<gene>
    <name evidence="9" type="ORF">BMF94_0740</name>
</gene>
<evidence type="ECO:0000256" key="3">
    <source>
        <dbReference type="ARBA" id="ARBA00022741"/>
    </source>
</evidence>
<dbReference type="Gene3D" id="3.30.460.10">
    <property type="entry name" value="Beta Polymerase, domain 2"/>
    <property type="match status" value="1"/>
</dbReference>
<dbReference type="PANTHER" id="PTHR13734">
    <property type="entry name" value="TRNA-NUCLEOTIDYLTRANSFERASE"/>
    <property type="match status" value="1"/>
</dbReference>
<evidence type="ECO:0000313" key="10">
    <source>
        <dbReference type="Proteomes" id="UP000237144"/>
    </source>
</evidence>
<dbReference type="Proteomes" id="UP000237144">
    <property type="component" value="Unassembled WGS sequence"/>
</dbReference>
<keyword evidence="2 5" id="KW-0808">Transferase</keyword>
<dbReference type="GO" id="GO:0052927">
    <property type="term" value="F:CC tRNA cytidylyltransferase activity"/>
    <property type="evidence" value="ECO:0007669"/>
    <property type="project" value="TreeGrafter"/>
</dbReference>
<dbReference type="InterPro" id="IPR043519">
    <property type="entry name" value="NT_sf"/>
</dbReference>
<dbReference type="AlphaFoldDB" id="A0A2S5BGX9"/>
<evidence type="ECO:0000256" key="6">
    <source>
        <dbReference type="SAM" id="MobiDB-lite"/>
    </source>
</evidence>
<dbReference type="GO" id="GO:0000166">
    <property type="term" value="F:nucleotide binding"/>
    <property type="evidence" value="ECO:0007669"/>
    <property type="project" value="UniProtKB-KW"/>
</dbReference>
<feature type="region of interest" description="Disordered" evidence="6">
    <location>
        <begin position="351"/>
        <end position="378"/>
    </location>
</feature>
<accession>A0A2S5BGX9</accession>
<dbReference type="STRING" id="741276.A0A2S5BGX9"/>
<comment type="similarity">
    <text evidence="1 5">Belongs to the tRNA nucleotidyltransferase/poly(A) polymerase family.</text>
</comment>
<feature type="domain" description="Poly A polymerase head" evidence="7">
    <location>
        <begin position="101"/>
        <end position="238"/>
    </location>
</feature>
<dbReference type="Pfam" id="PF12627">
    <property type="entry name" value="PolyA_pol_RNAbd"/>
    <property type="match status" value="1"/>
</dbReference>
<feature type="region of interest" description="Disordered" evidence="6">
    <location>
        <begin position="655"/>
        <end position="675"/>
    </location>
</feature>
<evidence type="ECO:0000256" key="4">
    <source>
        <dbReference type="ARBA" id="ARBA00022884"/>
    </source>
</evidence>
<evidence type="ECO:0000313" key="9">
    <source>
        <dbReference type="EMBL" id="POY76017.1"/>
    </source>
</evidence>
<feature type="compositionally biased region" description="Basic residues" evidence="6">
    <location>
        <begin position="664"/>
        <end position="675"/>
    </location>
</feature>
<dbReference type="OrthoDB" id="445712at2759"/>
<dbReference type="Pfam" id="PF01743">
    <property type="entry name" value="PolyA_pol"/>
    <property type="match status" value="1"/>
</dbReference>
<keyword evidence="4 5" id="KW-0694">RNA-binding</keyword>
<dbReference type="InterPro" id="IPR032828">
    <property type="entry name" value="PolyA_RNA-bd"/>
</dbReference>
<reference evidence="9 10" key="1">
    <citation type="journal article" date="2018" name="Front. Microbiol.">
        <title>Prospects for Fungal Bioremediation of Acidic Radioactive Waste Sites: Characterization and Genome Sequence of Rhodotorula taiwanensis MD1149.</title>
        <authorList>
            <person name="Tkavc R."/>
            <person name="Matrosova V.Y."/>
            <person name="Grichenko O.E."/>
            <person name="Gostincar C."/>
            <person name="Volpe R.P."/>
            <person name="Klimenkova P."/>
            <person name="Gaidamakova E.K."/>
            <person name="Zhou C.E."/>
            <person name="Stewart B.J."/>
            <person name="Lyman M.G."/>
            <person name="Malfatti S.A."/>
            <person name="Rubinfeld B."/>
            <person name="Courtot M."/>
            <person name="Singh J."/>
            <person name="Dalgard C.L."/>
            <person name="Hamilton T."/>
            <person name="Frey K.G."/>
            <person name="Gunde-Cimerman N."/>
            <person name="Dugan L."/>
            <person name="Daly M.J."/>
        </authorList>
    </citation>
    <scope>NUCLEOTIDE SEQUENCE [LARGE SCALE GENOMIC DNA]</scope>
    <source>
        <strain evidence="9 10">MD1149</strain>
    </source>
</reference>
<evidence type="ECO:0000259" key="8">
    <source>
        <dbReference type="Pfam" id="PF12627"/>
    </source>
</evidence>
<comment type="caution">
    <text evidence="9">The sequence shown here is derived from an EMBL/GenBank/DDBJ whole genome shotgun (WGS) entry which is preliminary data.</text>
</comment>
<protein>
    <recommendedName>
        <fullName evidence="11">Poly A polymerase head domain-containing protein</fullName>
    </recommendedName>
</protein>
<dbReference type="GO" id="GO:0001680">
    <property type="term" value="P:tRNA 3'-terminal CCA addition"/>
    <property type="evidence" value="ECO:0007669"/>
    <property type="project" value="TreeGrafter"/>
</dbReference>
<evidence type="ECO:0000256" key="5">
    <source>
        <dbReference type="RuleBase" id="RU003953"/>
    </source>
</evidence>
<feature type="domain" description="tRNA nucleotidyltransferase/poly(A) polymerase RNA and SrmB- binding" evidence="8">
    <location>
        <begin position="297"/>
        <end position="339"/>
    </location>
</feature>
<dbReference type="InterPro" id="IPR002646">
    <property type="entry name" value="PolA_pol_head_dom"/>
</dbReference>
<keyword evidence="10" id="KW-1185">Reference proteome</keyword>
<organism evidence="9 10">
    <name type="scientific">Rhodotorula taiwanensis</name>
    <dbReference type="NCBI Taxonomy" id="741276"/>
    <lineage>
        <taxon>Eukaryota</taxon>
        <taxon>Fungi</taxon>
        <taxon>Dikarya</taxon>
        <taxon>Basidiomycota</taxon>
        <taxon>Pucciniomycotina</taxon>
        <taxon>Microbotryomycetes</taxon>
        <taxon>Sporidiobolales</taxon>
        <taxon>Sporidiobolaceae</taxon>
        <taxon>Rhodotorula</taxon>
    </lineage>
</organism>
<evidence type="ECO:0000259" key="7">
    <source>
        <dbReference type="Pfam" id="PF01743"/>
    </source>
</evidence>
<evidence type="ECO:0008006" key="11">
    <source>
        <dbReference type="Google" id="ProtNLM"/>
    </source>
</evidence>
<proteinExistence type="inferred from homology"/>
<dbReference type="GO" id="GO:0052929">
    <property type="term" value="F:ATP:3'-cytidine-cytidine-tRNA adenylyltransferase activity"/>
    <property type="evidence" value="ECO:0007669"/>
    <property type="project" value="TreeGrafter"/>
</dbReference>
<sequence length="675" mass="75775">MLEPWRPLLCHLRPRRLAVPTAPTAPIALRDSGSAPYPRTMSSTAGIPTIELTQDETRLVHLLTDCADWVDQRPDLVNALRLKDEHGEWIGRERTKDPVELRIAGGWVRDKLLGRQSDDIDVSTSPDPITGLKFAMLFEQYLESIGQRDLMGRLTKIEAKPEQSKHLETATARVCNLSVDWVQQRGQEVYTAGSRIPTVAFGTPLEDAERRDLTINALFYNLRTRSIEDQTGKGLADLGFVPLKPKRIRTPLEPVKTFHDDPLRVVRAVRFAARFGREYELDTEMERAIKRDEIKEALRNPQKISRERVGTELDKMLLGNDPRYAYELIERLELHPLIFLYDHPKSFHGPPGVVPSPTASPLPADRSSSPPPPPDTTVTVRAATVLARLLRPSSDPELPELHPLLQLSAVPFPESNDAHSAPPTYPPSVPETSSLPYLSHVYPSTIKRLFLSCGLLPLYDLVTIEKNKVIWVGEKVVRDGIKGPTVDIGFTKRARDAQEILRKLVKSVEGVAEAANGEDVKMLDEASERAEIGMRLRNPAVHDGMHQRWNVSLLWSLVLDLVEAGQDVASQRAVIETYNRFIAKVLAHQLDKRSFESTLLDGKAVNALLPFTKSSPAMPRILDLIMRLQLSHPETTKADVEGYLLDEARQEEIRRMVDDAKPVPKGKKRKDPTAQ</sequence>
<dbReference type="GO" id="GO:0003723">
    <property type="term" value="F:RNA binding"/>
    <property type="evidence" value="ECO:0007669"/>
    <property type="project" value="UniProtKB-KW"/>
</dbReference>
<dbReference type="PANTHER" id="PTHR13734:SF5">
    <property type="entry name" value="CCA TRNA NUCLEOTIDYLTRANSFERASE, MITOCHONDRIAL"/>
    <property type="match status" value="1"/>
</dbReference>
<name>A0A2S5BGX9_9BASI</name>
<dbReference type="CDD" id="cd05398">
    <property type="entry name" value="NT_ClassII-CCAase"/>
    <property type="match status" value="1"/>
</dbReference>